<sequence length="70" mass="8333">MSFDCMEGTVRDDSVRGERVGRNWFARWLRLIHTRERRLLYLPGPESGRALRWKHDWTPVLATVAFYPPC</sequence>
<comment type="caution">
    <text evidence="1">The sequence shown here is derived from an EMBL/GenBank/DDBJ whole genome shotgun (WGS) entry which is preliminary data.</text>
</comment>
<protein>
    <submittedName>
        <fullName evidence="1">(African queen) hypothetical protein</fullName>
    </submittedName>
</protein>
<evidence type="ECO:0000313" key="2">
    <source>
        <dbReference type="Proteomes" id="UP000789524"/>
    </source>
</evidence>
<accession>A0A8J2QUY8</accession>
<organism evidence="1 2">
    <name type="scientific">Danaus chrysippus</name>
    <name type="common">African queen</name>
    <dbReference type="NCBI Taxonomy" id="151541"/>
    <lineage>
        <taxon>Eukaryota</taxon>
        <taxon>Metazoa</taxon>
        <taxon>Ecdysozoa</taxon>
        <taxon>Arthropoda</taxon>
        <taxon>Hexapoda</taxon>
        <taxon>Insecta</taxon>
        <taxon>Pterygota</taxon>
        <taxon>Neoptera</taxon>
        <taxon>Endopterygota</taxon>
        <taxon>Lepidoptera</taxon>
        <taxon>Glossata</taxon>
        <taxon>Ditrysia</taxon>
        <taxon>Papilionoidea</taxon>
        <taxon>Nymphalidae</taxon>
        <taxon>Danainae</taxon>
        <taxon>Danaini</taxon>
        <taxon>Danaina</taxon>
        <taxon>Danaus</taxon>
        <taxon>Anosia</taxon>
    </lineage>
</organism>
<dbReference type="Proteomes" id="UP000789524">
    <property type="component" value="Unassembled WGS sequence"/>
</dbReference>
<dbReference type="EMBL" id="CAKASE010000057">
    <property type="protein sequence ID" value="CAG9566923.1"/>
    <property type="molecule type" value="Genomic_DNA"/>
</dbReference>
<reference evidence="1" key="1">
    <citation type="submission" date="2021-09" db="EMBL/GenBank/DDBJ databases">
        <authorList>
            <person name="Martin H S."/>
        </authorList>
    </citation>
    <scope>NUCLEOTIDE SEQUENCE</scope>
</reference>
<gene>
    <name evidence="1" type="ORF">DCHRY22_LOCUS7489</name>
</gene>
<name>A0A8J2QUY8_9NEOP</name>
<keyword evidence="2" id="KW-1185">Reference proteome</keyword>
<proteinExistence type="predicted"/>
<evidence type="ECO:0000313" key="1">
    <source>
        <dbReference type="EMBL" id="CAG9566923.1"/>
    </source>
</evidence>
<dbReference type="AlphaFoldDB" id="A0A8J2QUY8"/>